<feature type="domain" description="Flagellar basal body rod protein N-terminal" evidence="5">
    <location>
        <begin position="7"/>
        <end position="37"/>
    </location>
</feature>
<dbReference type="InterPro" id="IPR001444">
    <property type="entry name" value="Flag_bb_rod_N"/>
</dbReference>
<keyword evidence="9" id="KW-1185">Reference proteome</keyword>
<feature type="domain" description="Flagellar hook protein FlgE/F/G-like D1" evidence="7">
    <location>
        <begin position="84"/>
        <end position="141"/>
    </location>
</feature>
<proteinExistence type="inferred from homology"/>
<evidence type="ECO:0000313" key="8">
    <source>
        <dbReference type="EMBL" id="MDG4477016.1"/>
    </source>
</evidence>
<dbReference type="InterPro" id="IPR020013">
    <property type="entry name" value="Flagellar_FlgE/F/G"/>
</dbReference>
<evidence type="ECO:0000256" key="2">
    <source>
        <dbReference type="ARBA" id="ARBA00009677"/>
    </source>
</evidence>
<comment type="function">
    <text evidence="4">A flexible structure which links the flagellar filament to the drive apparatus in the basal body.</text>
</comment>
<sequence>MELLASFYNGLSGVNAMGQKLNVTANNVANVNTNAFKSGQTLFADVFETTLGSLSFGHGVQLGQLGTSFTSGMLETTGKATDMAISGPGFFMVRRDDATTPDTYTRSGNFKLVDHLGTEPNAYNLVTPTGQFVQGYNLSASTGSPTTVSDILVKSIAPQSATSAVQLVLNLQNNPALVEPAASPVSLFDSWNGTNTAQPIATSNYDYKTSLKIYGPGDESAGFSTPSDTYDLTVYFDATANPNEQEFLVTCNPALDQRLSTSGTSYTNTQGAGALLYGVLSFSNNGALNNIQCWNVPPDGNVDPTTPANLLTLARGESYYSFDFNFTGTPANNSSTLSFGNTPKPQSVVSPAAAFSSATTSSLVSATSPWSTVSDALGNTVQVGDTITLQGTTGDGTAAAYSYTVDATETVADFLTGLENQFACTASIVNGQLTLTDTEVGASQLAISSLTHTNAGGATPLTDPTIAQIFGDQSASFTASLGDLYQTSGLTTTNYASSSSMLYQSQNGYGKGRLQDISVDSQGFVTGQYSNGQNITQAQLVLANFMNLQGLRNMGDNNFVATDEAGIAMIGTAGDSSFGTASNYTLESSNVDLGREMVDVITTQRAFQANAKSLSTADDMYEKLIQMIR</sequence>
<keyword evidence="8" id="KW-0966">Cell projection</keyword>
<dbReference type="Pfam" id="PF00460">
    <property type="entry name" value="Flg_bb_rod"/>
    <property type="match status" value="1"/>
</dbReference>
<comment type="subcellular location">
    <subcellularLocation>
        <location evidence="1 4">Bacterial flagellum basal body</location>
    </subcellularLocation>
</comment>
<evidence type="ECO:0000256" key="1">
    <source>
        <dbReference type="ARBA" id="ARBA00004117"/>
    </source>
</evidence>
<dbReference type="PROSITE" id="PS00588">
    <property type="entry name" value="FLAGELLA_BB_ROD"/>
    <property type="match status" value="1"/>
</dbReference>
<evidence type="ECO:0000259" key="5">
    <source>
        <dbReference type="Pfam" id="PF00460"/>
    </source>
</evidence>
<dbReference type="RefSeq" id="WP_307633981.1">
    <property type="nucleotide sequence ID" value="NZ_JAPHEH010000001.1"/>
</dbReference>
<evidence type="ECO:0000256" key="3">
    <source>
        <dbReference type="ARBA" id="ARBA00023143"/>
    </source>
</evidence>
<gene>
    <name evidence="8" type="ORF">OLX77_12720</name>
</gene>
<evidence type="ECO:0000313" key="9">
    <source>
        <dbReference type="Proteomes" id="UP001154240"/>
    </source>
</evidence>
<dbReference type="InterPro" id="IPR053967">
    <property type="entry name" value="LlgE_F_G-like_D1"/>
</dbReference>
<reference evidence="8" key="2">
    <citation type="submission" date="2022-10" db="EMBL/GenBank/DDBJ databases">
        <authorList>
            <person name="Aronson H.S."/>
        </authorList>
    </citation>
    <scope>NUCLEOTIDE SEQUENCE</scope>
    <source>
        <strain evidence="8">RS19-109</strain>
    </source>
</reference>
<feature type="domain" description="Flagellar basal-body/hook protein C-terminal" evidence="6">
    <location>
        <begin position="585"/>
        <end position="627"/>
    </location>
</feature>
<dbReference type="AlphaFoldDB" id="A0A9X4MGW1"/>
<accession>A0A9X4MGW1</accession>
<dbReference type="Proteomes" id="UP001154240">
    <property type="component" value="Unassembled WGS sequence"/>
</dbReference>
<keyword evidence="8" id="KW-0969">Cilium</keyword>
<keyword evidence="3 4" id="KW-0975">Bacterial flagellum</keyword>
<evidence type="ECO:0000259" key="6">
    <source>
        <dbReference type="Pfam" id="PF06429"/>
    </source>
</evidence>
<dbReference type="Pfam" id="PF06429">
    <property type="entry name" value="Flg_bbr_C"/>
    <property type="match status" value="1"/>
</dbReference>
<protein>
    <recommendedName>
        <fullName evidence="4">Flagellar hook protein FlgE</fullName>
    </recommendedName>
</protein>
<dbReference type="InterPro" id="IPR037925">
    <property type="entry name" value="FlgE/F/G-like"/>
</dbReference>
<dbReference type="GO" id="GO:0005829">
    <property type="term" value="C:cytosol"/>
    <property type="evidence" value="ECO:0007669"/>
    <property type="project" value="TreeGrafter"/>
</dbReference>
<dbReference type="PANTHER" id="PTHR30435:SF1">
    <property type="entry name" value="FLAGELLAR HOOK PROTEIN FLGE"/>
    <property type="match status" value="1"/>
</dbReference>
<dbReference type="GO" id="GO:0009425">
    <property type="term" value="C:bacterial-type flagellum basal body"/>
    <property type="evidence" value="ECO:0007669"/>
    <property type="project" value="UniProtKB-SubCell"/>
</dbReference>
<reference evidence="8" key="1">
    <citation type="journal article" date="2022" name="bioRxiv">
        <title>Thiovibrio frasassiensisgen. nov., sp. nov., an autotrophic, elemental sulfur disproportionating bacterium isolated from sulfidic karst sediment, and proposal of Thiovibrionaceae fam. nov.</title>
        <authorList>
            <person name="Aronson H."/>
            <person name="Thomas C."/>
            <person name="Bhattacharyya M."/>
            <person name="Eckstein S."/>
            <person name="Jensen S."/>
            <person name="Barco R."/>
            <person name="Macalady J."/>
            <person name="Amend J."/>
        </authorList>
    </citation>
    <scope>NUCLEOTIDE SEQUENCE</scope>
    <source>
        <strain evidence="8">RS19-109</strain>
    </source>
</reference>
<dbReference type="PANTHER" id="PTHR30435">
    <property type="entry name" value="FLAGELLAR PROTEIN"/>
    <property type="match status" value="1"/>
</dbReference>
<evidence type="ECO:0000256" key="4">
    <source>
        <dbReference type="RuleBase" id="RU362116"/>
    </source>
</evidence>
<comment type="similarity">
    <text evidence="2 4">Belongs to the flagella basal body rod proteins family.</text>
</comment>
<dbReference type="InterPro" id="IPR010930">
    <property type="entry name" value="Flg_bb/hook_C_dom"/>
</dbReference>
<dbReference type="GO" id="GO:0071978">
    <property type="term" value="P:bacterial-type flagellum-dependent swarming motility"/>
    <property type="evidence" value="ECO:0007669"/>
    <property type="project" value="TreeGrafter"/>
</dbReference>
<dbReference type="NCBIfam" id="TIGR03506">
    <property type="entry name" value="FlgEFG_subfam"/>
    <property type="match status" value="2"/>
</dbReference>
<dbReference type="InterPro" id="IPR019776">
    <property type="entry name" value="Flagellar_basal_body_rod_CS"/>
</dbReference>
<organism evidence="8 9">
    <name type="scientific">Thiovibrio frasassiensis</name>
    <dbReference type="NCBI Taxonomy" id="2984131"/>
    <lineage>
        <taxon>Bacteria</taxon>
        <taxon>Pseudomonadati</taxon>
        <taxon>Thermodesulfobacteriota</taxon>
        <taxon>Desulfobulbia</taxon>
        <taxon>Desulfobulbales</taxon>
        <taxon>Thiovibrionaceae</taxon>
        <taxon>Thiovibrio</taxon>
    </lineage>
</organism>
<dbReference type="Pfam" id="PF22692">
    <property type="entry name" value="LlgE_F_G_D1"/>
    <property type="match status" value="1"/>
</dbReference>
<keyword evidence="8" id="KW-0282">Flagellum</keyword>
<comment type="caution">
    <text evidence="8">The sequence shown here is derived from an EMBL/GenBank/DDBJ whole genome shotgun (WGS) entry which is preliminary data.</text>
</comment>
<dbReference type="EMBL" id="JAPHEH010000001">
    <property type="protein sequence ID" value="MDG4477016.1"/>
    <property type="molecule type" value="Genomic_DNA"/>
</dbReference>
<dbReference type="SUPFAM" id="SSF117143">
    <property type="entry name" value="Flagellar hook protein flgE"/>
    <property type="match status" value="1"/>
</dbReference>
<name>A0A9X4MGW1_9BACT</name>
<evidence type="ECO:0000259" key="7">
    <source>
        <dbReference type="Pfam" id="PF22692"/>
    </source>
</evidence>
<dbReference type="GO" id="GO:0009424">
    <property type="term" value="C:bacterial-type flagellum hook"/>
    <property type="evidence" value="ECO:0007669"/>
    <property type="project" value="TreeGrafter"/>
</dbReference>